<dbReference type="InterPro" id="IPR001264">
    <property type="entry name" value="Glyco_trans_51"/>
</dbReference>
<keyword evidence="4" id="KW-1003">Cell membrane</keyword>
<dbReference type="PANTHER" id="PTHR32282">
    <property type="entry name" value="BINDING PROTEIN TRANSPEPTIDASE, PUTATIVE-RELATED"/>
    <property type="match status" value="1"/>
</dbReference>
<evidence type="ECO:0000256" key="2">
    <source>
        <dbReference type="ARBA" id="ARBA00007090"/>
    </source>
</evidence>
<dbReference type="GO" id="GO:0005886">
    <property type="term" value="C:plasma membrane"/>
    <property type="evidence" value="ECO:0007669"/>
    <property type="project" value="UniProtKB-SubCell"/>
</dbReference>
<evidence type="ECO:0000259" key="20">
    <source>
        <dbReference type="Pfam" id="PF00912"/>
    </source>
</evidence>
<evidence type="ECO:0000256" key="8">
    <source>
        <dbReference type="ARBA" id="ARBA00022679"/>
    </source>
</evidence>
<comment type="catalytic activity">
    <reaction evidence="15">
        <text>Preferential cleavage: (Ac)2-L-Lys-D-Ala-|-D-Ala. Also transpeptidation of peptidyl-alanyl moieties that are N-acyl substituents of D-alanine.</text>
        <dbReference type="EC" id="3.4.16.4"/>
    </reaction>
</comment>
<accession>A0A1B2E0R5</accession>
<evidence type="ECO:0000256" key="3">
    <source>
        <dbReference type="ARBA" id="ARBA00007739"/>
    </source>
</evidence>
<protein>
    <submittedName>
        <fullName evidence="21">Carboxypeptidase</fullName>
    </submittedName>
</protein>
<keyword evidence="8" id="KW-0808">Transferase</keyword>
<evidence type="ECO:0000256" key="14">
    <source>
        <dbReference type="ARBA" id="ARBA00023316"/>
    </source>
</evidence>
<dbReference type="GO" id="GO:0008955">
    <property type="term" value="F:peptidoglycan glycosyltransferase activity"/>
    <property type="evidence" value="ECO:0007669"/>
    <property type="project" value="UniProtKB-EC"/>
</dbReference>
<keyword evidence="9" id="KW-0378">Hydrolase</keyword>
<dbReference type="GO" id="GO:0009252">
    <property type="term" value="P:peptidoglycan biosynthetic process"/>
    <property type="evidence" value="ECO:0007669"/>
    <property type="project" value="UniProtKB-KW"/>
</dbReference>
<keyword evidence="11" id="KW-0573">Peptidoglycan synthesis</keyword>
<keyword evidence="6" id="KW-0645">Protease</keyword>
<feature type="region of interest" description="Disordered" evidence="17">
    <location>
        <begin position="651"/>
        <end position="675"/>
    </location>
</feature>
<comment type="catalytic activity">
    <reaction evidence="16">
        <text>[GlcNAc-(1-&gt;4)-Mur2Ac(oyl-L-Ala-gamma-D-Glu-L-Lys-D-Ala-D-Ala)](n)-di-trans,octa-cis-undecaprenyl diphosphate + beta-D-GlcNAc-(1-&gt;4)-Mur2Ac(oyl-L-Ala-gamma-D-Glu-L-Lys-D-Ala-D-Ala)-di-trans,octa-cis-undecaprenyl diphosphate = [GlcNAc-(1-&gt;4)-Mur2Ac(oyl-L-Ala-gamma-D-Glu-L-Lys-D-Ala-D-Ala)](n+1)-di-trans,octa-cis-undecaprenyl diphosphate + di-trans,octa-cis-undecaprenyl diphosphate + H(+)</text>
        <dbReference type="Rhea" id="RHEA:23708"/>
        <dbReference type="Rhea" id="RHEA-COMP:9602"/>
        <dbReference type="Rhea" id="RHEA-COMP:9603"/>
        <dbReference type="ChEBI" id="CHEBI:15378"/>
        <dbReference type="ChEBI" id="CHEBI:58405"/>
        <dbReference type="ChEBI" id="CHEBI:60033"/>
        <dbReference type="ChEBI" id="CHEBI:78435"/>
        <dbReference type="EC" id="2.4.99.28"/>
    </reaction>
</comment>
<dbReference type="NCBIfam" id="TIGR02074">
    <property type="entry name" value="PBP_1a_fam"/>
    <property type="match status" value="1"/>
</dbReference>
<dbReference type="KEGG" id="pib:BBD41_13715"/>
<dbReference type="InterPro" id="IPR012338">
    <property type="entry name" value="Beta-lactam/transpept-like"/>
</dbReference>
<comment type="subcellular location">
    <subcellularLocation>
        <location evidence="1">Cell membrane</location>
    </subcellularLocation>
</comment>
<name>A0A1B2E0R5_9BACL</name>
<comment type="similarity">
    <text evidence="3">In the N-terminal section; belongs to the glycosyltransferase 51 family.</text>
</comment>
<evidence type="ECO:0000313" key="21">
    <source>
        <dbReference type="EMBL" id="ANY73543.1"/>
    </source>
</evidence>
<proteinExistence type="inferred from homology"/>
<dbReference type="GO" id="GO:0030288">
    <property type="term" value="C:outer membrane-bounded periplasmic space"/>
    <property type="evidence" value="ECO:0007669"/>
    <property type="project" value="TreeGrafter"/>
</dbReference>
<keyword evidence="5 21" id="KW-0121">Carboxypeptidase</keyword>
<evidence type="ECO:0000256" key="17">
    <source>
        <dbReference type="SAM" id="MobiDB-lite"/>
    </source>
</evidence>
<evidence type="ECO:0000259" key="19">
    <source>
        <dbReference type="Pfam" id="PF00905"/>
    </source>
</evidence>
<dbReference type="FunFam" id="1.10.3810.10:FF:000001">
    <property type="entry name" value="Penicillin-binding protein 1A"/>
    <property type="match status" value="1"/>
</dbReference>
<dbReference type="AlphaFoldDB" id="A0A1B2E0R5"/>
<organism evidence="21">
    <name type="scientific">Paenibacillus ihbetae</name>
    <dbReference type="NCBI Taxonomy" id="1870820"/>
    <lineage>
        <taxon>Bacteria</taxon>
        <taxon>Bacillati</taxon>
        <taxon>Bacillota</taxon>
        <taxon>Bacilli</taxon>
        <taxon>Bacillales</taxon>
        <taxon>Paenibacillaceae</taxon>
        <taxon>Paenibacillus</taxon>
    </lineage>
</organism>
<keyword evidence="14" id="KW-0961">Cell wall biogenesis/degradation</keyword>
<evidence type="ECO:0000256" key="10">
    <source>
        <dbReference type="ARBA" id="ARBA00022960"/>
    </source>
</evidence>
<feature type="domain" description="Glycosyl transferase family 51" evidence="20">
    <location>
        <begin position="61"/>
        <end position="237"/>
    </location>
</feature>
<keyword evidence="10" id="KW-0133">Cell shape</keyword>
<dbReference type="GO" id="GO:0071555">
    <property type="term" value="P:cell wall organization"/>
    <property type="evidence" value="ECO:0007669"/>
    <property type="project" value="UniProtKB-KW"/>
</dbReference>
<keyword evidence="18" id="KW-0812">Transmembrane</keyword>
<dbReference type="RefSeq" id="WP_099477925.1">
    <property type="nucleotide sequence ID" value="NZ_CP016809.1"/>
</dbReference>
<keyword evidence="7" id="KW-0328">Glycosyltransferase</keyword>
<evidence type="ECO:0000256" key="18">
    <source>
        <dbReference type="SAM" id="Phobius"/>
    </source>
</evidence>
<comment type="similarity">
    <text evidence="2">In the C-terminal section; belongs to the transpeptidase family.</text>
</comment>
<evidence type="ECO:0000256" key="9">
    <source>
        <dbReference type="ARBA" id="ARBA00022801"/>
    </source>
</evidence>
<reference evidence="21" key="1">
    <citation type="submission" date="2016-08" db="EMBL/GenBank/DDBJ databases">
        <title>Complete Genome Seqeunce of Paenibacillus sp. nov. IHBB 9852 from high altitute lake of Indian trans-Himalayas.</title>
        <authorList>
            <person name="Kiran S."/>
            <person name="Swarnkar M.K."/>
            <person name="Rana A."/>
            <person name="Tewari R."/>
            <person name="Gulati A."/>
        </authorList>
    </citation>
    <scope>NUCLEOTIDE SEQUENCE [LARGE SCALE GENOMIC DNA]</scope>
    <source>
        <strain evidence="21">IHBB 9852</strain>
    </source>
</reference>
<evidence type="ECO:0000256" key="6">
    <source>
        <dbReference type="ARBA" id="ARBA00022670"/>
    </source>
</evidence>
<dbReference type="EMBL" id="CP016809">
    <property type="protein sequence ID" value="ANY73543.1"/>
    <property type="molecule type" value="Genomic_DNA"/>
</dbReference>
<evidence type="ECO:0000256" key="13">
    <source>
        <dbReference type="ARBA" id="ARBA00023268"/>
    </source>
</evidence>
<sequence>MPGSKKQPQKRKRRFVRLSAFLFALLGLSVIAGGILLAYLFITPLPIAETDRYSRLLDSQGELLATFSTTGHTSEQVALSEISPLLIQATLAVEDRKFYDHPGFDVKGMARALLVNLRHMDRKQGASTLTQQLARNLYLSHEKTWTRKLKEAKFTAQLEMKYTKDQILEMYLNEIYYGHGAYGIESASLLYFGKSAKDLNLAESAMLAGIPKGPTYYSPYNHMDNALKRQRIVLNAMAETGFITQTEADRAATSKLAILPQDRQENKVIASYFRDYVRSLVTSQLNITEEQLEQGGLNIYTTLDPRVQQAAEEAVASGMDSKSELETALVSIDPRNGHIKAMVGGKNYRENQYNHALAKTRQPGSSFKPIMYLTAINSKEMTSTTVFNSQPTLFHYDNNRKTYQPSNFGGKYLGEIPMREAIAASDNIYAVNTIMQLGPDKVVDMAKKMGITSPLEPVPSLALGTSPVSPLEMASAYAVMANNGKRVAPVAVLRITDAAGRSVYEAPEDPGEQVVEPAAAYVMTRMMEGVFENGGTGNRVSSLMKRPVAGKTGTTDTDAWLVGYTPELATAVWVGYDKGREISKVDGHRAAPIFASFTEKALENVPPKIFPIPDQVVSAYVDPKNGMLAGPDCPDKVLEVFMKGTEPTEYCAEHGDGEKQPTKEADQTKAAKKQEERSWWRDLKRWWVE</sequence>
<feature type="transmembrane region" description="Helical" evidence="18">
    <location>
        <begin position="21"/>
        <end position="42"/>
    </location>
</feature>
<dbReference type="InterPro" id="IPR023346">
    <property type="entry name" value="Lysozyme-like_dom_sf"/>
</dbReference>
<dbReference type="Gene3D" id="3.40.710.10">
    <property type="entry name" value="DD-peptidase/beta-lactamase superfamily"/>
    <property type="match status" value="1"/>
</dbReference>
<dbReference type="GO" id="GO:0009002">
    <property type="term" value="F:serine-type D-Ala-D-Ala carboxypeptidase activity"/>
    <property type="evidence" value="ECO:0007669"/>
    <property type="project" value="UniProtKB-EC"/>
</dbReference>
<dbReference type="GO" id="GO:0008360">
    <property type="term" value="P:regulation of cell shape"/>
    <property type="evidence" value="ECO:0007669"/>
    <property type="project" value="UniProtKB-KW"/>
</dbReference>
<gene>
    <name evidence="21" type="ORF">BBD41_13715</name>
</gene>
<evidence type="ECO:0000256" key="7">
    <source>
        <dbReference type="ARBA" id="ARBA00022676"/>
    </source>
</evidence>
<dbReference type="Pfam" id="PF00905">
    <property type="entry name" value="Transpeptidase"/>
    <property type="match status" value="1"/>
</dbReference>
<evidence type="ECO:0000256" key="4">
    <source>
        <dbReference type="ARBA" id="ARBA00022475"/>
    </source>
</evidence>
<dbReference type="PANTHER" id="PTHR32282:SF11">
    <property type="entry name" value="PENICILLIN-BINDING PROTEIN 1B"/>
    <property type="match status" value="1"/>
</dbReference>
<evidence type="ECO:0000256" key="1">
    <source>
        <dbReference type="ARBA" id="ARBA00004236"/>
    </source>
</evidence>
<dbReference type="InterPro" id="IPR036950">
    <property type="entry name" value="PBP_transglycosylase"/>
</dbReference>
<evidence type="ECO:0000256" key="15">
    <source>
        <dbReference type="ARBA" id="ARBA00034000"/>
    </source>
</evidence>
<dbReference type="InterPro" id="IPR050396">
    <property type="entry name" value="Glycosyltr_51/Transpeptidase"/>
</dbReference>
<keyword evidence="18" id="KW-1133">Transmembrane helix</keyword>
<dbReference type="GO" id="GO:0008658">
    <property type="term" value="F:penicillin binding"/>
    <property type="evidence" value="ECO:0007669"/>
    <property type="project" value="InterPro"/>
</dbReference>
<dbReference type="InterPro" id="IPR001460">
    <property type="entry name" value="PCN-bd_Tpept"/>
</dbReference>
<keyword evidence="12 18" id="KW-0472">Membrane</keyword>
<evidence type="ECO:0000256" key="5">
    <source>
        <dbReference type="ARBA" id="ARBA00022645"/>
    </source>
</evidence>
<feature type="domain" description="Penicillin-binding protein transpeptidase" evidence="19">
    <location>
        <begin position="329"/>
        <end position="597"/>
    </location>
</feature>
<dbReference type="GO" id="GO:0006508">
    <property type="term" value="P:proteolysis"/>
    <property type="evidence" value="ECO:0007669"/>
    <property type="project" value="UniProtKB-KW"/>
</dbReference>
<dbReference type="SUPFAM" id="SSF56601">
    <property type="entry name" value="beta-lactamase/transpeptidase-like"/>
    <property type="match status" value="1"/>
</dbReference>
<keyword evidence="13" id="KW-0511">Multifunctional enzyme</keyword>
<dbReference type="Pfam" id="PF00912">
    <property type="entry name" value="Transgly"/>
    <property type="match status" value="1"/>
</dbReference>
<evidence type="ECO:0000256" key="11">
    <source>
        <dbReference type="ARBA" id="ARBA00022984"/>
    </source>
</evidence>
<evidence type="ECO:0000256" key="12">
    <source>
        <dbReference type="ARBA" id="ARBA00023136"/>
    </source>
</evidence>
<dbReference type="SUPFAM" id="SSF53955">
    <property type="entry name" value="Lysozyme-like"/>
    <property type="match status" value="1"/>
</dbReference>
<evidence type="ECO:0000256" key="16">
    <source>
        <dbReference type="ARBA" id="ARBA00049902"/>
    </source>
</evidence>
<dbReference type="Gene3D" id="1.10.3810.10">
    <property type="entry name" value="Biosynthetic peptidoglycan transglycosylase-like"/>
    <property type="match status" value="1"/>
</dbReference>